<protein>
    <recommendedName>
        <fullName evidence="8">Histidine kinase/HSP90-like ATPase domain-containing protein</fullName>
    </recommendedName>
</protein>
<dbReference type="InterPro" id="IPR003594">
    <property type="entry name" value="HATPase_dom"/>
</dbReference>
<evidence type="ECO:0000256" key="7">
    <source>
        <dbReference type="ARBA" id="ARBA00023235"/>
    </source>
</evidence>
<keyword evidence="3" id="KW-0547">Nucleotide-binding</keyword>
<accession>A0A382GDP0</accession>
<comment type="similarity">
    <text evidence="2">Belongs to the type II topoisomerase GyrB family.</text>
</comment>
<evidence type="ECO:0000256" key="4">
    <source>
        <dbReference type="ARBA" id="ARBA00022840"/>
    </source>
</evidence>
<dbReference type="PANTHER" id="PTHR45866:SF1">
    <property type="entry name" value="DNA GYRASE SUBUNIT B, MITOCHONDRIAL"/>
    <property type="match status" value="1"/>
</dbReference>
<evidence type="ECO:0000313" key="9">
    <source>
        <dbReference type="EMBL" id="SVB73346.1"/>
    </source>
</evidence>
<feature type="domain" description="Histidine kinase/HSP90-like ATPase" evidence="8">
    <location>
        <begin position="38"/>
        <end position="136"/>
    </location>
</feature>
<organism evidence="9">
    <name type="scientific">marine metagenome</name>
    <dbReference type="NCBI Taxonomy" id="408172"/>
    <lineage>
        <taxon>unclassified sequences</taxon>
        <taxon>metagenomes</taxon>
        <taxon>ecological metagenomes</taxon>
    </lineage>
</organism>
<dbReference type="GO" id="GO:0006265">
    <property type="term" value="P:DNA topological change"/>
    <property type="evidence" value="ECO:0007669"/>
    <property type="project" value="TreeGrafter"/>
</dbReference>
<dbReference type="InterPro" id="IPR036890">
    <property type="entry name" value="HATPase_C_sf"/>
</dbReference>
<dbReference type="GO" id="GO:0003918">
    <property type="term" value="F:DNA topoisomerase type II (double strand cut, ATP-hydrolyzing) activity"/>
    <property type="evidence" value="ECO:0007669"/>
    <property type="project" value="UniProtKB-EC"/>
</dbReference>
<evidence type="ECO:0000256" key="1">
    <source>
        <dbReference type="ARBA" id="ARBA00000185"/>
    </source>
</evidence>
<keyword evidence="6" id="KW-0238">DNA-binding</keyword>
<evidence type="ECO:0000256" key="5">
    <source>
        <dbReference type="ARBA" id="ARBA00023029"/>
    </source>
</evidence>
<evidence type="ECO:0000256" key="2">
    <source>
        <dbReference type="ARBA" id="ARBA00010708"/>
    </source>
</evidence>
<dbReference type="Pfam" id="PF02518">
    <property type="entry name" value="HATPase_c"/>
    <property type="match status" value="1"/>
</dbReference>
<dbReference type="SUPFAM" id="SSF55874">
    <property type="entry name" value="ATPase domain of HSP90 chaperone/DNA topoisomerase II/histidine kinase"/>
    <property type="match status" value="1"/>
</dbReference>
<dbReference type="PRINTS" id="PR00418">
    <property type="entry name" value="TPI2FAMILY"/>
</dbReference>
<dbReference type="AlphaFoldDB" id="A0A382GDP0"/>
<keyword evidence="5" id="KW-0799">Topoisomerase</keyword>
<dbReference type="PANTHER" id="PTHR45866">
    <property type="entry name" value="DNA GYRASE/TOPOISOMERASE SUBUNIT B"/>
    <property type="match status" value="1"/>
</dbReference>
<name>A0A382GDP0_9ZZZZ</name>
<dbReference type="GO" id="GO:0003677">
    <property type="term" value="F:DNA binding"/>
    <property type="evidence" value="ECO:0007669"/>
    <property type="project" value="UniProtKB-KW"/>
</dbReference>
<feature type="non-terminal residue" evidence="9">
    <location>
        <position position="136"/>
    </location>
</feature>
<proteinExistence type="inferred from homology"/>
<comment type="catalytic activity">
    <reaction evidence="1">
        <text>ATP-dependent breakage, passage and rejoining of double-stranded DNA.</text>
        <dbReference type="EC" id="5.6.2.2"/>
    </reaction>
</comment>
<evidence type="ECO:0000256" key="6">
    <source>
        <dbReference type="ARBA" id="ARBA00023125"/>
    </source>
</evidence>
<dbReference type="GO" id="GO:0005524">
    <property type="term" value="F:ATP binding"/>
    <property type="evidence" value="ECO:0007669"/>
    <property type="project" value="UniProtKB-KW"/>
</dbReference>
<dbReference type="EMBL" id="UINC01054980">
    <property type="protein sequence ID" value="SVB73346.1"/>
    <property type="molecule type" value="Genomic_DNA"/>
</dbReference>
<reference evidence="9" key="1">
    <citation type="submission" date="2018-05" db="EMBL/GenBank/DDBJ databases">
        <authorList>
            <person name="Lanie J.A."/>
            <person name="Ng W.-L."/>
            <person name="Kazmierczak K.M."/>
            <person name="Andrzejewski T.M."/>
            <person name="Davidsen T.M."/>
            <person name="Wayne K.J."/>
            <person name="Tettelin H."/>
            <person name="Glass J.I."/>
            <person name="Rusch D."/>
            <person name="Podicherti R."/>
            <person name="Tsui H.-C.T."/>
            <person name="Winkler M.E."/>
        </authorList>
    </citation>
    <scope>NUCLEOTIDE SEQUENCE</scope>
</reference>
<sequence>MIKKNQQDKSEYSAESIKVLKGLEAVRKRPGMYIGDTDDGTGLHHMVYEVVDNSIDEALAGYCKNIKVVINSDQSVSVEDDGRGIPIDIHKGERKSAAEVIMTQLHAGGKFDHDSYKVSGGLHGVGVSVVNALSEK</sequence>
<gene>
    <name evidence="9" type="ORF">METZ01_LOCUS226200</name>
</gene>
<evidence type="ECO:0000259" key="8">
    <source>
        <dbReference type="SMART" id="SM00387"/>
    </source>
</evidence>
<keyword evidence="7" id="KW-0413">Isomerase</keyword>
<dbReference type="SMART" id="SM00387">
    <property type="entry name" value="HATPase_c"/>
    <property type="match status" value="1"/>
</dbReference>
<dbReference type="Gene3D" id="3.30.565.10">
    <property type="entry name" value="Histidine kinase-like ATPase, C-terminal domain"/>
    <property type="match status" value="1"/>
</dbReference>
<keyword evidence="4" id="KW-0067">ATP-binding</keyword>
<evidence type="ECO:0000256" key="3">
    <source>
        <dbReference type="ARBA" id="ARBA00022741"/>
    </source>
</evidence>